<dbReference type="RefSeq" id="WP_089151983.1">
    <property type="nucleotide sequence ID" value="NZ_CP015267.1"/>
</dbReference>
<dbReference type="AlphaFoldDB" id="A0A7U5MMF8"/>
<reference evidence="2" key="2">
    <citation type="submission" date="2023-06" db="EMBL/GenBank/DDBJ databases">
        <title>Itaconate inhibition of nontuberculous mycobacteria.</title>
        <authorList>
            <person name="Breen P."/>
            <person name="Zimbric M."/>
            <person name="Caverly L."/>
        </authorList>
    </citation>
    <scope>NUCLEOTIDE SEQUENCE</scope>
    <source>
        <strain evidence="2">FLAC1071</strain>
    </source>
</reference>
<accession>A0A7U5MMF8</accession>
<gene>
    <name evidence="1" type="ORF">MYCOZU2_03872</name>
    <name evidence="2" type="ORF">QRB35_23615</name>
</gene>
<reference evidence="2" key="3">
    <citation type="submission" date="2023-06" db="EMBL/GenBank/DDBJ databases">
        <authorList>
            <person name="Spilker T."/>
        </authorList>
    </citation>
    <scope>NUCLEOTIDE SEQUENCE</scope>
    <source>
        <strain evidence="2">FLAC1071</strain>
    </source>
</reference>
<dbReference type="Pfam" id="PF11185">
    <property type="entry name" value="DUF2971"/>
    <property type="match status" value="1"/>
</dbReference>
<dbReference type="InterPro" id="IPR021352">
    <property type="entry name" value="DUF2971"/>
</dbReference>
<dbReference type="EMBL" id="JASZZX010000028">
    <property type="protein sequence ID" value="MDM3928976.1"/>
    <property type="molecule type" value="Genomic_DNA"/>
</dbReference>
<evidence type="ECO:0000313" key="1">
    <source>
        <dbReference type="EMBL" id="ASL16246.1"/>
    </source>
</evidence>
<dbReference type="Proteomes" id="UP000198286">
    <property type="component" value="Chromosome"/>
</dbReference>
<evidence type="ECO:0000313" key="4">
    <source>
        <dbReference type="Proteomes" id="UP001529272"/>
    </source>
</evidence>
<organism evidence="1 3">
    <name type="scientific">Mycobacterium intracellulare subsp. chimaera</name>
    <dbReference type="NCBI Taxonomy" id="222805"/>
    <lineage>
        <taxon>Bacteria</taxon>
        <taxon>Bacillati</taxon>
        <taxon>Actinomycetota</taxon>
        <taxon>Actinomycetes</taxon>
        <taxon>Mycobacteriales</taxon>
        <taxon>Mycobacteriaceae</taxon>
        <taxon>Mycobacterium</taxon>
        <taxon>Mycobacterium avium complex (MAC)</taxon>
    </lineage>
</organism>
<protein>
    <submittedName>
        <fullName evidence="2">DUF2971 domain-containing protein</fullName>
    </submittedName>
</protein>
<sequence length="327" mass="36479">MSAADNEPSVLYHYTDSFGLVGIVKPSWPSWLVPFFKSEHEIGYHRVLRLLLSDVRFMNDTEELKFGARLLRERLRIAACDHSVPEEFRAAFNDIDQFLDAEGILEWPRRCLATCFCAEGDLLSQWRGYAGGTGGFAIGVDRDGLENRTFVFHRNRWPGDLQPPSKPDLKRVVYGEEAGIAAADEHIQSLITSDWSGLVTDQRPMARNVARNLLFSLLVRAVTTIKADAFSEEKEWRLVTLSESGFPVDVRTRARGLVPYVDVGVNISEAVTAPGQELHYKAHPTIVDLVVGPGPDQAEQVLAARELLTGTGHHPEVVRPSKVSYRG</sequence>
<dbReference type="Proteomes" id="UP001529272">
    <property type="component" value="Unassembled WGS sequence"/>
</dbReference>
<reference evidence="1 3" key="1">
    <citation type="journal article" date="2017" name="Lancet Infect. Dis.">
        <title>Global outbreak of severe Mycobacterium chimaera disease after cardiac surgery: a molecular epidemiological study.</title>
        <authorList>
            <person name="van Ingen J."/>
            <person name="Kohl T."/>
            <person name="Kranzer K."/>
            <person name="Hasse B."/>
            <person name="Keller P."/>
            <person name="Szafranska A."/>
            <person name="Hillemann D."/>
            <person name="Chand M."/>
            <person name="Schreiber P."/>
            <person name="Sommerstein R."/>
            <person name="Berger C."/>
            <person name="Genoni M."/>
            <person name="Ruegg C."/>
            <person name="Troillet N."/>
            <person name="Widmer A.F."/>
            <person name="Becker S.L."/>
            <person name="Herrmann M."/>
            <person name="Eckmanns T."/>
            <person name="Haller S."/>
            <person name="Hoeller C."/>
            <person name="Debast S.B."/>
            <person name="Wolfhagen M.J."/>
            <person name="Hopman J."/>
            <person name="Kluytmans J."/>
            <person name="Langelaar M."/>
            <person name="Notermans D.W."/>
            <person name="ten Oever J."/>
            <person name="van den Barselaar P."/>
            <person name="Vonk A.B.A."/>
            <person name="Vos M.C."/>
            <person name="Ahmed N."/>
            <person name="Brown T."/>
            <person name="Crook D."/>
            <person name="Lamagni T."/>
            <person name="Phin N."/>
            <person name="Smith E.G."/>
            <person name="Zambon M."/>
            <person name="Serr A."/>
            <person name="Goetting T."/>
            <person name="Ebner W."/>
            <person name="Thuermer A."/>
            <person name="Utpatel C."/>
            <person name="Sproer C."/>
            <person name="Bunk B."/>
            <person name="Nubel U."/>
            <person name="Bloemberg G."/>
            <person name="Bottger E."/>
            <person name="Niemann S."/>
            <person name="Wagner D."/>
            <person name="Sax H."/>
        </authorList>
    </citation>
    <scope>NUCLEOTIDE SEQUENCE [LARGE SCALE GENOMIC DNA]</scope>
    <source>
        <strain evidence="1 3">ZUERICH-2</strain>
    </source>
</reference>
<keyword evidence="4" id="KW-1185">Reference proteome</keyword>
<name>A0A7U5MMF8_MYCIT</name>
<proteinExistence type="predicted"/>
<evidence type="ECO:0000313" key="3">
    <source>
        <dbReference type="Proteomes" id="UP000198286"/>
    </source>
</evidence>
<evidence type="ECO:0000313" key="2">
    <source>
        <dbReference type="EMBL" id="MDM3928976.1"/>
    </source>
</evidence>
<dbReference type="EMBL" id="CP015267">
    <property type="protein sequence ID" value="ASL16246.1"/>
    <property type="molecule type" value="Genomic_DNA"/>
</dbReference>